<evidence type="ECO:0000259" key="2">
    <source>
        <dbReference type="PROSITE" id="PS50097"/>
    </source>
</evidence>
<dbReference type="STRING" id="1149755.A0A2J6RR86"/>
<dbReference type="AlphaFoldDB" id="A0A2J6RR86"/>
<feature type="chain" id="PRO_5014344877" description="BTB domain-containing protein" evidence="1">
    <location>
        <begin position="27"/>
        <end position="94"/>
    </location>
</feature>
<evidence type="ECO:0000313" key="4">
    <source>
        <dbReference type="Proteomes" id="UP000235786"/>
    </source>
</evidence>
<keyword evidence="1" id="KW-0732">Signal</keyword>
<feature type="domain" description="BTB" evidence="2">
    <location>
        <begin position="59"/>
        <end position="94"/>
    </location>
</feature>
<dbReference type="SUPFAM" id="SSF54695">
    <property type="entry name" value="POZ domain"/>
    <property type="match status" value="1"/>
</dbReference>
<sequence>MARFAIIFTAAIILLSSTGWCNLADGWKTADEEADLNGSADPLERFARRHPPVSGADMVDLYVGPEGEHFRVHKAALCSKIPYFDKMFFEMISP</sequence>
<gene>
    <name evidence="3" type="ORF">L207DRAFT_583205</name>
</gene>
<reference evidence="3 4" key="1">
    <citation type="submission" date="2016-04" db="EMBL/GenBank/DDBJ databases">
        <title>A degradative enzymes factory behind the ericoid mycorrhizal symbiosis.</title>
        <authorList>
            <consortium name="DOE Joint Genome Institute"/>
            <person name="Martino E."/>
            <person name="Morin E."/>
            <person name="Grelet G."/>
            <person name="Kuo A."/>
            <person name="Kohler A."/>
            <person name="Daghino S."/>
            <person name="Barry K."/>
            <person name="Choi C."/>
            <person name="Cichocki N."/>
            <person name="Clum A."/>
            <person name="Copeland A."/>
            <person name="Hainaut M."/>
            <person name="Haridas S."/>
            <person name="Labutti K."/>
            <person name="Lindquist E."/>
            <person name="Lipzen A."/>
            <person name="Khouja H.-R."/>
            <person name="Murat C."/>
            <person name="Ohm R."/>
            <person name="Olson A."/>
            <person name="Spatafora J."/>
            <person name="Veneault-Fourrey C."/>
            <person name="Henrissat B."/>
            <person name="Grigoriev I."/>
            <person name="Martin F."/>
            <person name="Perotto S."/>
        </authorList>
    </citation>
    <scope>NUCLEOTIDE SEQUENCE [LARGE SCALE GENOMIC DNA]</scope>
    <source>
        <strain evidence="3 4">F</strain>
    </source>
</reference>
<feature type="signal peptide" evidence="1">
    <location>
        <begin position="1"/>
        <end position="26"/>
    </location>
</feature>
<dbReference type="Pfam" id="PF00651">
    <property type="entry name" value="BTB"/>
    <property type="match status" value="1"/>
</dbReference>
<dbReference type="EMBL" id="KZ613945">
    <property type="protein sequence ID" value="PMD41036.1"/>
    <property type="molecule type" value="Genomic_DNA"/>
</dbReference>
<dbReference type="InterPro" id="IPR000210">
    <property type="entry name" value="BTB/POZ_dom"/>
</dbReference>
<proteinExistence type="predicted"/>
<keyword evidence="4" id="KW-1185">Reference proteome</keyword>
<organism evidence="3 4">
    <name type="scientific">Hyaloscypha variabilis (strain UAMH 11265 / GT02V1 / F)</name>
    <name type="common">Meliniomyces variabilis</name>
    <dbReference type="NCBI Taxonomy" id="1149755"/>
    <lineage>
        <taxon>Eukaryota</taxon>
        <taxon>Fungi</taxon>
        <taxon>Dikarya</taxon>
        <taxon>Ascomycota</taxon>
        <taxon>Pezizomycotina</taxon>
        <taxon>Leotiomycetes</taxon>
        <taxon>Helotiales</taxon>
        <taxon>Hyaloscyphaceae</taxon>
        <taxon>Hyaloscypha</taxon>
        <taxon>Hyaloscypha variabilis</taxon>
    </lineage>
</organism>
<dbReference type="Gene3D" id="3.30.710.10">
    <property type="entry name" value="Potassium Channel Kv1.1, Chain A"/>
    <property type="match status" value="1"/>
</dbReference>
<dbReference type="InterPro" id="IPR011333">
    <property type="entry name" value="SKP1/BTB/POZ_sf"/>
</dbReference>
<name>A0A2J6RR86_HYAVF</name>
<dbReference type="PROSITE" id="PS50097">
    <property type="entry name" value="BTB"/>
    <property type="match status" value="1"/>
</dbReference>
<dbReference type="Proteomes" id="UP000235786">
    <property type="component" value="Unassembled WGS sequence"/>
</dbReference>
<dbReference type="OrthoDB" id="6359816at2759"/>
<accession>A0A2J6RR86</accession>
<evidence type="ECO:0000256" key="1">
    <source>
        <dbReference type="SAM" id="SignalP"/>
    </source>
</evidence>
<evidence type="ECO:0000313" key="3">
    <source>
        <dbReference type="EMBL" id="PMD41036.1"/>
    </source>
</evidence>
<protein>
    <recommendedName>
        <fullName evidence="2">BTB domain-containing protein</fullName>
    </recommendedName>
</protein>